<dbReference type="RefSeq" id="WP_188940249.1">
    <property type="nucleotide sequence ID" value="NZ_BMNA01000002.1"/>
</dbReference>
<accession>A0A917SNI0</accession>
<evidence type="ECO:0000313" key="3">
    <source>
        <dbReference type="Proteomes" id="UP000655208"/>
    </source>
</evidence>
<dbReference type="Proteomes" id="UP000655208">
    <property type="component" value="Unassembled WGS sequence"/>
</dbReference>
<reference evidence="2" key="1">
    <citation type="journal article" date="2014" name="Int. J. Syst. Evol. Microbiol.">
        <title>Complete genome sequence of Corynebacterium casei LMG S-19264T (=DSM 44701T), isolated from a smear-ripened cheese.</title>
        <authorList>
            <consortium name="US DOE Joint Genome Institute (JGI-PGF)"/>
            <person name="Walter F."/>
            <person name="Albersmeier A."/>
            <person name="Kalinowski J."/>
            <person name="Ruckert C."/>
        </authorList>
    </citation>
    <scope>NUCLEOTIDE SEQUENCE</scope>
    <source>
        <strain evidence="2">CGMCC 4.7308</strain>
    </source>
</reference>
<gene>
    <name evidence="2" type="ORF">GCM10011594_07890</name>
</gene>
<evidence type="ECO:0000256" key="1">
    <source>
        <dbReference type="SAM" id="MobiDB-lite"/>
    </source>
</evidence>
<feature type="compositionally biased region" description="Low complexity" evidence="1">
    <location>
        <begin position="300"/>
        <end position="318"/>
    </location>
</feature>
<name>A0A917SNI0_9ACTN</name>
<sequence>MLVLLVTVATAAAQGPEAAAGTPVAAARIDPVAGGGAVRDATAPAPGPATDGAVAGVLADLVEFWRTGAPAALTRRMTPLAGGAVAVDSSAAQLGPGGAPCIGAPGDIAGNAYYCPSADAIVYDSAGLVPVLLGRYGVAALAASFGHEYGHAVQARLGPTAAQRSAQPARYPGLLVEAQGDCYAGAFLAWVVAGRSAHVHLPPESLLVAVAPLLDFRDAPTVRPDAPTAHGLAIDRLRSALVGLRRGAAACRALNRAALHPALGTAGTVADGAARFPDAGAALAAGRPGIQALAARWSAASGSGSTTGPRPSGAAPTGTTGGSAAGTSVTPDPADLAAAAPLGQFAEAAALALAVGRTLPGRDGARASDTLPSCFAGAWTETVYGHARPGQLGSWAGDVDEALDLVRSRPGARFADLAAFADGYDRGLAGCS</sequence>
<dbReference type="AlphaFoldDB" id="A0A917SNI0"/>
<organism evidence="2 3">
    <name type="scientific">Nakamurella endophytica</name>
    <dbReference type="NCBI Taxonomy" id="1748367"/>
    <lineage>
        <taxon>Bacteria</taxon>
        <taxon>Bacillati</taxon>
        <taxon>Actinomycetota</taxon>
        <taxon>Actinomycetes</taxon>
        <taxon>Nakamurellales</taxon>
        <taxon>Nakamurellaceae</taxon>
        <taxon>Nakamurella</taxon>
    </lineage>
</organism>
<comment type="caution">
    <text evidence="2">The sequence shown here is derived from an EMBL/GenBank/DDBJ whole genome shotgun (WGS) entry which is preliminary data.</text>
</comment>
<reference evidence="2" key="2">
    <citation type="submission" date="2020-09" db="EMBL/GenBank/DDBJ databases">
        <authorList>
            <person name="Sun Q."/>
            <person name="Zhou Y."/>
        </authorList>
    </citation>
    <scope>NUCLEOTIDE SEQUENCE</scope>
    <source>
        <strain evidence="2">CGMCC 4.7308</strain>
    </source>
</reference>
<protein>
    <recommendedName>
        <fullName evidence="4">Metalloprotease</fullName>
    </recommendedName>
</protein>
<dbReference type="EMBL" id="BMNA01000002">
    <property type="protein sequence ID" value="GGL90680.1"/>
    <property type="molecule type" value="Genomic_DNA"/>
</dbReference>
<proteinExistence type="predicted"/>
<feature type="region of interest" description="Disordered" evidence="1">
    <location>
        <begin position="300"/>
        <end position="332"/>
    </location>
</feature>
<evidence type="ECO:0008006" key="4">
    <source>
        <dbReference type="Google" id="ProtNLM"/>
    </source>
</evidence>
<keyword evidence="3" id="KW-1185">Reference proteome</keyword>
<evidence type="ECO:0000313" key="2">
    <source>
        <dbReference type="EMBL" id="GGL90680.1"/>
    </source>
</evidence>